<sequence>MCFALLRPSALQAESTQWKSRAWLRKSALRNALTRRRSQPNPNRPAHRWGPISLPDQWAVDPGTLFSPLQRINDHDGVGWHGGPRRRVHVSPRSRCRKGNAACQKYIHLREGPLWALGGRGGDYTPLDVTARGSWESVRARGGATSGDAGGRVARDPFLPLNRLAAGLKFPNPGEASEANPVGTQKKAALSL</sequence>
<accession>A0A9Q1G0D8</accession>
<protein>
    <submittedName>
        <fullName evidence="2">Uncharacterized protein</fullName>
    </submittedName>
</protein>
<dbReference type="AlphaFoldDB" id="A0A9Q1G0D8"/>
<organism evidence="2 3">
    <name type="scientific">Synaphobranchus kaupii</name>
    <name type="common">Kaup's arrowtooth eel</name>
    <dbReference type="NCBI Taxonomy" id="118154"/>
    <lineage>
        <taxon>Eukaryota</taxon>
        <taxon>Metazoa</taxon>
        <taxon>Chordata</taxon>
        <taxon>Craniata</taxon>
        <taxon>Vertebrata</taxon>
        <taxon>Euteleostomi</taxon>
        <taxon>Actinopterygii</taxon>
        <taxon>Neopterygii</taxon>
        <taxon>Teleostei</taxon>
        <taxon>Anguilliformes</taxon>
        <taxon>Synaphobranchidae</taxon>
        <taxon>Synaphobranchus</taxon>
    </lineage>
</organism>
<evidence type="ECO:0000313" key="3">
    <source>
        <dbReference type="Proteomes" id="UP001152622"/>
    </source>
</evidence>
<comment type="caution">
    <text evidence="2">The sequence shown here is derived from an EMBL/GenBank/DDBJ whole genome shotgun (WGS) entry which is preliminary data.</text>
</comment>
<dbReference type="Proteomes" id="UP001152622">
    <property type="component" value="Chromosome 3"/>
</dbReference>
<evidence type="ECO:0000256" key="1">
    <source>
        <dbReference type="SAM" id="MobiDB-lite"/>
    </source>
</evidence>
<evidence type="ECO:0000313" key="2">
    <source>
        <dbReference type="EMBL" id="KAJ8371138.1"/>
    </source>
</evidence>
<name>A0A9Q1G0D8_SYNKA</name>
<dbReference type="EMBL" id="JAINUF010000003">
    <property type="protein sequence ID" value="KAJ8371138.1"/>
    <property type="molecule type" value="Genomic_DNA"/>
</dbReference>
<feature type="region of interest" description="Disordered" evidence="1">
    <location>
        <begin position="170"/>
        <end position="192"/>
    </location>
</feature>
<proteinExistence type="predicted"/>
<keyword evidence="3" id="KW-1185">Reference proteome</keyword>
<gene>
    <name evidence="2" type="ORF">SKAU_G00111660</name>
</gene>
<reference evidence="2" key="1">
    <citation type="journal article" date="2023" name="Science">
        <title>Genome structures resolve the early diversification of teleost fishes.</title>
        <authorList>
            <person name="Parey E."/>
            <person name="Louis A."/>
            <person name="Montfort J."/>
            <person name="Bouchez O."/>
            <person name="Roques C."/>
            <person name="Iampietro C."/>
            <person name="Lluch J."/>
            <person name="Castinel A."/>
            <person name="Donnadieu C."/>
            <person name="Desvignes T."/>
            <person name="Floi Bucao C."/>
            <person name="Jouanno E."/>
            <person name="Wen M."/>
            <person name="Mejri S."/>
            <person name="Dirks R."/>
            <person name="Jansen H."/>
            <person name="Henkel C."/>
            <person name="Chen W.J."/>
            <person name="Zahm M."/>
            <person name="Cabau C."/>
            <person name="Klopp C."/>
            <person name="Thompson A.W."/>
            <person name="Robinson-Rechavi M."/>
            <person name="Braasch I."/>
            <person name="Lecointre G."/>
            <person name="Bobe J."/>
            <person name="Postlethwait J.H."/>
            <person name="Berthelot C."/>
            <person name="Roest Crollius H."/>
            <person name="Guiguen Y."/>
        </authorList>
    </citation>
    <scope>NUCLEOTIDE SEQUENCE</scope>
    <source>
        <strain evidence="2">WJC10195</strain>
    </source>
</reference>